<evidence type="ECO:0000259" key="2">
    <source>
        <dbReference type="Pfam" id="PF08522"/>
    </source>
</evidence>
<organism evidence="3 4">
    <name type="scientific">Seonamhaeicola marinus</name>
    <dbReference type="NCBI Taxonomy" id="1912246"/>
    <lineage>
        <taxon>Bacteria</taxon>
        <taxon>Pseudomonadati</taxon>
        <taxon>Bacteroidota</taxon>
        <taxon>Flavobacteriia</taxon>
        <taxon>Flavobacteriales</taxon>
        <taxon>Flavobacteriaceae</taxon>
    </lineage>
</organism>
<feature type="signal peptide" evidence="1">
    <location>
        <begin position="1"/>
        <end position="20"/>
    </location>
</feature>
<keyword evidence="4" id="KW-1185">Reference proteome</keyword>
<sequence length="291" mass="32517">MKIMKKVALLIFVASLFLFQGCYDDYKTDFDYTATYFPRQFPLRTLVDADGEDLRFEVGVVLGGKYTNNVNEEVGFVIEDTLLNAYPGLTKLPDNYYTIEGSSFIIPKGEFKGGLPVTLDKDLFLNDNLAVGNNYAIPLQLVTTTTDSILEDKHYSIVVVRYYNKYHGWYYLKGTDTNTQDNTVASYSETDLVDNEDMLLTTTAKDMLNVPYAGNPAVSGRSMQMAIDDNGAVTLSDGAGGITNLSGTGSYDAATRNFTLQYNYTDDNGDVHTVSEELIYRNTELITEEWQ</sequence>
<dbReference type="EMBL" id="VSDQ01000409">
    <property type="protein sequence ID" value="TYA84304.1"/>
    <property type="molecule type" value="Genomic_DNA"/>
</dbReference>
<evidence type="ECO:0000313" key="4">
    <source>
        <dbReference type="Proteomes" id="UP000323930"/>
    </source>
</evidence>
<dbReference type="Pfam" id="PF08522">
    <property type="entry name" value="BT_3987-like_N"/>
    <property type="match status" value="1"/>
</dbReference>
<reference evidence="3 4" key="1">
    <citation type="submission" date="2019-08" db="EMBL/GenBank/DDBJ databases">
        <title>Seonamhaeicola sediminis sp. nov., isolated from marine sediment.</title>
        <authorList>
            <person name="Cao W.R."/>
        </authorList>
    </citation>
    <scope>NUCLEOTIDE SEQUENCE [LARGE SCALE GENOMIC DNA]</scope>
    <source>
        <strain evidence="3 4">B011</strain>
    </source>
</reference>
<dbReference type="Gene3D" id="2.60.40.1740">
    <property type="entry name" value="hypothetical protein (bacova_03559)"/>
    <property type="match status" value="1"/>
</dbReference>
<dbReference type="Proteomes" id="UP000323930">
    <property type="component" value="Unassembled WGS sequence"/>
</dbReference>
<keyword evidence="1" id="KW-0732">Signal</keyword>
<feature type="domain" description="BT-3987-like N-terminal" evidence="2">
    <location>
        <begin position="47"/>
        <end position="147"/>
    </location>
</feature>
<feature type="chain" id="PRO_5023033057" evidence="1">
    <location>
        <begin position="21"/>
        <end position="291"/>
    </location>
</feature>
<evidence type="ECO:0000256" key="1">
    <source>
        <dbReference type="SAM" id="SignalP"/>
    </source>
</evidence>
<evidence type="ECO:0000313" key="3">
    <source>
        <dbReference type="EMBL" id="TYA84304.1"/>
    </source>
</evidence>
<accession>A0A5D0IL66</accession>
<dbReference type="PROSITE" id="PS51257">
    <property type="entry name" value="PROKAR_LIPOPROTEIN"/>
    <property type="match status" value="1"/>
</dbReference>
<name>A0A5D0IL66_9FLAO</name>
<gene>
    <name evidence="3" type="ORF">FUA24_06565</name>
</gene>
<dbReference type="AlphaFoldDB" id="A0A5D0IL66"/>
<proteinExistence type="predicted"/>
<dbReference type="InterPro" id="IPR013728">
    <property type="entry name" value="BT_3987-like_N"/>
</dbReference>
<dbReference type="OrthoDB" id="1041979at2"/>
<protein>
    <submittedName>
        <fullName evidence="3">DUF1735 domain-containing protein</fullName>
    </submittedName>
</protein>
<comment type="caution">
    <text evidence="3">The sequence shown here is derived from an EMBL/GenBank/DDBJ whole genome shotgun (WGS) entry which is preliminary data.</text>
</comment>